<proteinExistence type="predicted"/>
<dbReference type="OrthoDB" id="3267958at2"/>
<dbReference type="AlphaFoldDB" id="A0A138A417"/>
<feature type="domain" description="Bacterial EndoU nuclease" evidence="1">
    <location>
        <begin position="60"/>
        <end position="135"/>
    </location>
</feature>
<sequence>MNRRYLYEATGFGPDVIDLWGRLGPRRLTHPFLTHPWLPAVMKAVDTRGHILDGEALSSRKGGHRWNSRRPRKTTFPREWSDDDVMDACARVVLDPSHIRAYERSGDVAYLREVSGVIIMVTIRAGGAFDRAFPISGNGVMRNSPSDTSPSRAPVSFDRGRLAEFTPIGEVPESDWRR</sequence>
<gene>
    <name evidence="2" type="ORF">AXK60_13565</name>
</gene>
<comment type="caution">
    <text evidence="2">The sequence shown here is derived from an EMBL/GenBank/DDBJ whole genome shotgun (WGS) entry which is preliminary data.</text>
</comment>
<dbReference type="InterPro" id="IPR029501">
    <property type="entry name" value="EndoU_bac"/>
</dbReference>
<evidence type="ECO:0000259" key="1">
    <source>
        <dbReference type="Pfam" id="PF14436"/>
    </source>
</evidence>
<name>A0A138A417_9ACTN</name>
<dbReference type="EMBL" id="LSRF01000057">
    <property type="protein sequence ID" value="KXP05176.1"/>
    <property type="molecule type" value="Genomic_DNA"/>
</dbReference>
<dbReference type="Proteomes" id="UP000070258">
    <property type="component" value="Unassembled WGS sequence"/>
</dbReference>
<reference evidence="3" key="1">
    <citation type="submission" date="2016-02" db="EMBL/GenBank/DDBJ databases">
        <authorList>
            <person name="Wen L."/>
            <person name="He K."/>
            <person name="Yang H."/>
        </authorList>
    </citation>
    <scope>NUCLEOTIDE SEQUENCE [LARGE SCALE GENOMIC DNA]</scope>
    <source>
        <strain evidence="3">JCM 15929</strain>
    </source>
</reference>
<dbReference type="GO" id="GO:0004519">
    <property type="term" value="F:endonuclease activity"/>
    <property type="evidence" value="ECO:0007669"/>
    <property type="project" value="InterPro"/>
</dbReference>
<evidence type="ECO:0000313" key="2">
    <source>
        <dbReference type="EMBL" id="KXP05176.1"/>
    </source>
</evidence>
<dbReference type="STRING" id="239498.AXK60_13565"/>
<protein>
    <recommendedName>
        <fullName evidence="1">Bacterial EndoU nuclease domain-containing protein</fullName>
    </recommendedName>
</protein>
<dbReference type="Pfam" id="PF14436">
    <property type="entry name" value="EndoU_bacteria"/>
    <property type="match status" value="1"/>
</dbReference>
<organism evidence="2 3">
    <name type="scientific">Tsukamurella pseudospumae</name>
    <dbReference type="NCBI Taxonomy" id="239498"/>
    <lineage>
        <taxon>Bacteria</taxon>
        <taxon>Bacillati</taxon>
        <taxon>Actinomycetota</taxon>
        <taxon>Actinomycetes</taxon>
        <taxon>Mycobacteriales</taxon>
        <taxon>Tsukamurellaceae</taxon>
        <taxon>Tsukamurella</taxon>
    </lineage>
</organism>
<evidence type="ECO:0000313" key="3">
    <source>
        <dbReference type="Proteomes" id="UP000070258"/>
    </source>
</evidence>
<accession>A0A138A417</accession>